<protein>
    <submittedName>
        <fullName evidence="1">DEKNAAC101977</fullName>
    </submittedName>
</protein>
<name>A0A448YJI4_BRENA</name>
<organism evidence="1 2">
    <name type="scientific">Brettanomyces naardenensis</name>
    <name type="common">Yeast</name>
    <dbReference type="NCBI Taxonomy" id="13370"/>
    <lineage>
        <taxon>Eukaryota</taxon>
        <taxon>Fungi</taxon>
        <taxon>Dikarya</taxon>
        <taxon>Ascomycota</taxon>
        <taxon>Saccharomycotina</taxon>
        <taxon>Pichiomycetes</taxon>
        <taxon>Pichiales</taxon>
        <taxon>Pichiaceae</taxon>
        <taxon>Brettanomyces</taxon>
    </lineage>
</organism>
<dbReference type="OrthoDB" id="5358702at2759"/>
<dbReference type="Proteomes" id="UP000290900">
    <property type="component" value="Unassembled WGS sequence"/>
</dbReference>
<reference evidence="1 2" key="1">
    <citation type="submission" date="2018-12" db="EMBL/GenBank/DDBJ databases">
        <authorList>
            <person name="Tiukova I."/>
            <person name="Dainat J."/>
        </authorList>
    </citation>
    <scope>NUCLEOTIDE SEQUENCE [LARGE SCALE GENOMIC DNA]</scope>
</reference>
<evidence type="ECO:0000313" key="1">
    <source>
        <dbReference type="EMBL" id="VEU21070.1"/>
    </source>
</evidence>
<dbReference type="AlphaFoldDB" id="A0A448YJI4"/>
<accession>A0A448YJI4</accession>
<keyword evidence="2" id="KW-1185">Reference proteome</keyword>
<proteinExistence type="predicted"/>
<gene>
    <name evidence="1" type="ORF">BRENAR_LOCUS1805</name>
</gene>
<dbReference type="FunCoup" id="A0A448YJI4">
    <property type="interactions" value="9"/>
</dbReference>
<sequence>MALESTAHILEVLGSTKTFYKCLRSIPDIEVQLGGLQDAFSIDIVPREYDPRMDRLDLLIKKSTLIQSFAECYEYLYQESHAGRRKETSLATLGILLVTPEDHTALILNEELLLTSPVSKMKIITQFNVICSYLTSSLARTNKSSSLWLYFKKLLITMLNFDDESYTLSSISKIALRIIIMSMEVHPRNYYACNTLRFLVAIIRRRGSSSPLLLKEYYAAILEYLKNDGLNDTSMWLVLVQLLVRLDAEDYYVSEFLRLGFEMEPDEVDNSFSLEEIKSIKNEIFDWLVSSNYRYHSGWLALVLISDRIGEGAAMKDFLHASVLGFEKEEKCRISTDDGSMLKLTGEKVELDSNLLLKERFAAYLTFKRLYEATEGRRSGRYIPK</sequence>
<evidence type="ECO:0000313" key="2">
    <source>
        <dbReference type="Proteomes" id="UP000290900"/>
    </source>
</evidence>
<dbReference type="EMBL" id="CAACVR010000009">
    <property type="protein sequence ID" value="VEU21070.1"/>
    <property type="molecule type" value="Genomic_DNA"/>
</dbReference>
<dbReference type="InParanoid" id="A0A448YJI4"/>